<dbReference type="RefSeq" id="WP_067311238.1">
    <property type="nucleotide sequence ID" value="NZ_CP016279.1"/>
</dbReference>
<feature type="domain" description="Ketosynthase family 3 (KS3)" evidence="4">
    <location>
        <begin position="1"/>
        <end position="380"/>
    </location>
</feature>
<keyword evidence="2 3" id="KW-0808">Transferase</keyword>
<evidence type="ECO:0000313" key="6">
    <source>
        <dbReference type="EMBL" id="MBP2054742.1"/>
    </source>
</evidence>
<dbReference type="KEGG" id="sgs:AVL59_31380"/>
<dbReference type="Pfam" id="PF02801">
    <property type="entry name" value="Ketoacyl-synt_C"/>
    <property type="match status" value="1"/>
</dbReference>
<dbReference type="Gene3D" id="3.40.47.10">
    <property type="match status" value="1"/>
</dbReference>
<dbReference type="Proteomes" id="UP000092659">
    <property type="component" value="Chromosome"/>
</dbReference>
<dbReference type="InterPro" id="IPR000794">
    <property type="entry name" value="Beta-ketoacyl_synthase"/>
</dbReference>
<dbReference type="InterPro" id="IPR020841">
    <property type="entry name" value="PKS_Beta-ketoAc_synthase_dom"/>
</dbReference>
<evidence type="ECO:0000259" key="4">
    <source>
        <dbReference type="PROSITE" id="PS52004"/>
    </source>
</evidence>
<dbReference type="PANTHER" id="PTHR11712">
    <property type="entry name" value="POLYKETIDE SYNTHASE-RELATED"/>
    <property type="match status" value="1"/>
</dbReference>
<protein>
    <submittedName>
        <fullName evidence="6">3-oxoacyl-(Acyl-carrier-protein) synthase</fullName>
    </submittedName>
</protein>
<proteinExistence type="inferred from homology"/>
<reference evidence="5 7" key="1">
    <citation type="submission" date="2016-06" db="EMBL/GenBank/DDBJ databases">
        <title>Complete genome sequence of Streptomyces griseochromogenes ATCC 14511, the Blasticidin S producer.</title>
        <authorList>
            <person name="Wu L."/>
        </authorList>
    </citation>
    <scope>NUCLEOTIDE SEQUENCE [LARGE SCALE GENOMIC DNA]</scope>
    <source>
        <strain evidence="5 7">ATCC 14511</strain>
    </source>
</reference>
<evidence type="ECO:0000313" key="7">
    <source>
        <dbReference type="Proteomes" id="UP000092659"/>
    </source>
</evidence>
<accession>A0A1B1B3Q0</accession>
<dbReference type="EMBL" id="JAGGLP010000023">
    <property type="protein sequence ID" value="MBP2054742.1"/>
    <property type="molecule type" value="Genomic_DNA"/>
</dbReference>
<gene>
    <name evidence="5" type="ORF">AVL59_31380</name>
    <name evidence="6" type="ORF">J2Z21_007752</name>
</gene>
<dbReference type="Pfam" id="PF00109">
    <property type="entry name" value="ketoacyl-synt"/>
    <property type="match status" value="1"/>
</dbReference>
<dbReference type="SMART" id="SM00825">
    <property type="entry name" value="PKS_KS"/>
    <property type="match status" value="1"/>
</dbReference>
<dbReference type="SUPFAM" id="SSF53901">
    <property type="entry name" value="Thiolase-like"/>
    <property type="match status" value="2"/>
</dbReference>
<dbReference type="OrthoDB" id="9808669at2"/>
<dbReference type="PROSITE" id="PS52004">
    <property type="entry name" value="KS3_2"/>
    <property type="match status" value="1"/>
</dbReference>
<comment type="similarity">
    <text evidence="1 3">Belongs to the thiolase-like superfamily. Beta-ketoacyl-ACP synthases family.</text>
</comment>
<dbReference type="InterPro" id="IPR014030">
    <property type="entry name" value="Ketoacyl_synth_N"/>
</dbReference>
<sequence length="388" mass="39148">MTQVLITGAGAVCCLGTGVPAIWQALRAAPAGRPQRAPDPGARMHLPLIHLAPIEPGPEGRATRFALAAVREAVADAGLTAEQLASASVVVGTGGGDADRWERPLNPRRPYAPAFTVASTVAHAIGAHGAATSVSNACAAGGFSLGMAADLIRAGEAELVIAGGAEAYSRVALGCFNRLGAVDPDACRPFHRDRAGTVFGEGAAVLVLESADHARRRGAGRRYATLAGSGWSCDAHHLTAPAPDGTQIQRAMTEALDEAGVPASSVGCVVPHGTGTPQGDLVESQALGAVFGDRLARLPVYSLKALIGHTAGAAGALGALAAALILDHRTVPPNPALGVDQDPACAVHLAQGADVPLTGRHVMVNAFAFGGNNVSLVLAGRETEGRVV</sequence>
<dbReference type="GO" id="GO:0006633">
    <property type="term" value="P:fatty acid biosynthetic process"/>
    <property type="evidence" value="ECO:0007669"/>
    <property type="project" value="TreeGrafter"/>
</dbReference>
<dbReference type="GO" id="GO:0004315">
    <property type="term" value="F:3-oxoacyl-[acyl-carrier-protein] synthase activity"/>
    <property type="evidence" value="ECO:0007669"/>
    <property type="project" value="TreeGrafter"/>
</dbReference>
<evidence type="ECO:0000313" key="8">
    <source>
        <dbReference type="Proteomes" id="UP001519309"/>
    </source>
</evidence>
<evidence type="ECO:0000313" key="5">
    <source>
        <dbReference type="EMBL" id="ANP53440.1"/>
    </source>
</evidence>
<reference evidence="6 8" key="2">
    <citation type="submission" date="2021-03" db="EMBL/GenBank/DDBJ databases">
        <title>Genomic Encyclopedia of Type Strains, Phase IV (KMG-IV): sequencing the most valuable type-strain genomes for metagenomic binning, comparative biology and taxonomic classification.</title>
        <authorList>
            <person name="Goeker M."/>
        </authorList>
    </citation>
    <scope>NUCLEOTIDE SEQUENCE [LARGE SCALE GENOMIC DNA]</scope>
    <source>
        <strain evidence="6 8">DSM 40499</strain>
    </source>
</reference>
<evidence type="ECO:0000256" key="3">
    <source>
        <dbReference type="RuleBase" id="RU003694"/>
    </source>
</evidence>
<dbReference type="EMBL" id="CP016279">
    <property type="protein sequence ID" value="ANP53440.1"/>
    <property type="molecule type" value="Genomic_DNA"/>
</dbReference>
<dbReference type="InterPro" id="IPR016039">
    <property type="entry name" value="Thiolase-like"/>
</dbReference>
<dbReference type="STRING" id="68214.AVL59_31380"/>
<keyword evidence="8" id="KW-1185">Reference proteome</keyword>
<dbReference type="GO" id="GO:0005829">
    <property type="term" value="C:cytosol"/>
    <property type="evidence" value="ECO:0007669"/>
    <property type="project" value="TreeGrafter"/>
</dbReference>
<evidence type="ECO:0000256" key="1">
    <source>
        <dbReference type="ARBA" id="ARBA00008467"/>
    </source>
</evidence>
<dbReference type="Proteomes" id="UP001519309">
    <property type="component" value="Unassembled WGS sequence"/>
</dbReference>
<dbReference type="InterPro" id="IPR014031">
    <property type="entry name" value="Ketoacyl_synth_C"/>
</dbReference>
<organism evidence="5 7">
    <name type="scientific">Streptomyces griseochromogenes</name>
    <dbReference type="NCBI Taxonomy" id="68214"/>
    <lineage>
        <taxon>Bacteria</taxon>
        <taxon>Bacillati</taxon>
        <taxon>Actinomycetota</taxon>
        <taxon>Actinomycetes</taxon>
        <taxon>Kitasatosporales</taxon>
        <taxon>Streptomycetaceae</taxon>
        <taxon>Streptomyces</taxon>
    </lineage>
</organism>
<dbReference type="PANTHER" id="PTHR11712:SF336">
    <property type="entry name" value="3-OXOACYL-[ACYL-CARRIER-PROTEIN] SYNTHASE, MITOCHONDRIAL"/>
    <property type="match status" value="1"/>
</dbReference>
<evidence type="ECO:0000256" key="2">
    <source>
        <dbReference type="ARBA" id="ARBA00022679"/>
    </source>
</evidence>
<name>A0A1B1B3Q0_9ACTN</name>
<dbReference type="AlphaFoldDB" id="A0A1B1B3Q0"/>